<dbReference type="EMBL" id="JAAXZR010000020">
    <property type="protein sequence ID" value="NLT79791.1"/>
    <property type="molecule type" value="Genomic_DNA"/>
</dbReference>
<evidence type="ECO:0000313" key="2">
    <source>
        <dbReference type="EMBL" id="NLT79791.1"/>
    </source>
</evidence>
<dbReference type="InterPro" id="IPR012337">
    <property type="entry name" value="RNaseH-like_sf"/>
</dbReference>
<dbReference type="PANTHER" id="PTHR46889:SF4">
    <property type="entry name" value="TRANSPOSASE INSO FOR INSERTION SEQUENCE ELEMENT IS911B-RELATED"/>
    <property type="match status" value="1"/>
</dbReference>
<dbReference type="PANTHER" id="PTHR46889">
    <property type="entry name" value="TRANSPOSASE INSF FOR INSERTION SEQUENCE IS3B-RELATED"/>
    <property type="match status" value="1"/>
</dbReference>
<dbReference type="InterPro" id="IPR050900">
    <property type="entry name" value="Transposase_IS3/IS150/IS904"/>
</dbReference>
<evidence type="ECO:0000313" key="3">
    <source>
        <dbReference type="Proteomes" id="UP000767327"/>
    </source>
</evidence>
<reference evidence="2" key="2">
    <citation type="submission" date="2020-01" db="EMBL/GenBank/DDBJ databases">
        <authorList>
            <person name="Campanaro S."/>
        </authorList>
    </citation>
    <scope>NUCLEOTIDE SEQUENCE</scope>
    <source>
        <strain evidence="2">AS01afH2WH_6</strain>
    </source>
</reference>
<proteinExistence type="predicted"/>
<dbReference type="SUPFAM" id="SSF53098">
    <property type="entry name" value="Ribonuclease H-like"/>
    <property type="match status" value="1"/>
</dbReference>
<dbReference type="Proteomes" id="UP000767327">
    <property type="component" value="Unassembled WGS sequence"/>
</dbReference>
<dbReference type="AlphaFoldDB" id="A0A971ID26"/>
<dbReference type="GO" id="GO:0015074">
    <property type="term" value="P:DNA integration"/>
    <property type="evidence" value="ECO:0007669"/>
    <property type="project" value="InterPro"/>
</dbReference>
<dbReference type="Pfam" id="PF00665">
    <property type="entry name" value="rve"/>
    <property type="match status" value="1"/>
</dbReference>
<sequence length="106" mass="12345">MWRICSKHRICSTIPRRYRTSKPAGRPASDDLVRRHFHANAANVVWLTDITEHWTGRGKLYLCAVKNVWSNRIVGWSVNSRMRASLTVDALEDVWRRRGRPCDVIS</sequence>
<dbReference type="Gene3D" id="3.30.420.10">
    <property type="entry name" value="Ribonuclease H-like superfamily/Ribonuclease H"/>
    <property type="match status" value="1"/>
</dbReference>
<dbReference type="InterPro" id="IPR036397">
    <property type="entry name" value="RNaseH_sf"/>
</dbReference>
<comment type="caution">
    <text evidence="2">The sequence shown here is derived from an EMBL/GenBank/DDBJ whole genome shotgun (WGS) entry which is preliminary data.</text>
</comment>
<accession>A0A971ID26</accession>
<name>A0A971ID26_9BIFI</name>
<organism evidence="2 3">
    <name type="scientific">Bifidobacterium crudilactis</name>
    <dbReference type="NCBI Taxonomy" id="327277"/>
    <lineage>
        <taxon>Bacteria</taxon>
        <taxon>Bacillati</taxon>
        <taxon>Actinomycetota</taxon>
        <taxon>Actinomycetes</taxon>
        <taxon>Bifidobacteriales</taxon>
        <taxon>Bifidobacteriaceae</taxon>
        <taxon>Bifidobacterium</taxon>
    </lineage>
</organism>
<evidence type="ECO:0000259" key="1">
    <source>
        <dbReference type="Pfam" id="PF00665"/>
    </source>
</evidence>
<dbReference type="GO" id="GO:0003676">
    <property type="term" value="F:nucleic acid binding"/>
    <property type="evidence" value="ECO:0007669"/>
    <property type="project" value="InterPro"/>
</dbReference>
<dbReference type="RefSeq" id="WP_273173740.1">
    <property type="nucleotide sequence ID" value="NZ_CP181270.1"/>
</dbReference>
<dbReference type="InterPro" id="IPR001584">
    <property type="entry name" value="Integrase_cat-core"/>
</dbReference>
<feature type="domain" description="Integrase catalytic" evidence="1">
    <location>
        <begin position="40"/>
        <end position="101"/>
    </location>
</feature>
<protein>
    <submittedName>
        <fullName evidence="2">DDE-type integrase/transposase/recombinase</fullName>
    </submittedName>
</protein>
<reference evidence="2" key="1">
    <citation type="journal article" date="2020" name="Biotechnol. Biofuels">
        <title>New insights from the biogas microbiome by comprehensive genome-resolved metagenomics of nearly 1600 species originating from multiple anaerobic digesters.</title>
        <authorList>
            <person name="Campanaro S."/>
            <person name="Treu L."/>
            <person name="Rodriguez-R L.M."/>
            <person name="Kovalovszki A."/>
            <person name="Ziels R.M."/>
            <person name="Maus I."/>
            <person name="Zhu X."/>
            <person name="Kougias P.G."/>
            <person name="Basile A."/>
            <person name="Luo G."/>
            <person name="Schluter A."/>
            <person name="Konstantinidis K.T."/>
            <person name="Angelidaki I."/>
        </authorList>
    </citation>
    <scope>NUCLEOTIDE SEQUENCE</scope>
    <source>
        <strain evidence="2">AS01afH2WH_6</strain>
    </source>
</reference>
<gene>
    <name evidence="2" type="ORF">GXW98_05870</name>
</gene>